<dbReference type="InterPro" id="IPR020845">
    <property type="entry name" value="AMP-binding_CS"/>
</dbReference>
<feature type="domain" description="AMP-dependent synthetase/ligase" evidence="4">
    <location>
        <begin position="41"/>
        <end position="462"/>
    </location>
</feature>
<dbReference type="GO" id="GO:0005783">
    <property type="term" value="C:endoplasmic reticulum"/>
    <property type="evidence" value="ECO:0007669"/>
    <property type="project" value="TreeGrafter"/>
</dbReference>
<proteinExistence type="predicted"/>
<dbReference type="EMBL" id="VRMN01000001">
    <property type="protein sequence ID" value="KAA8497564.1"/>
    <property type="molecule type" value="Genomic_DNA"/>
</dbReference>
<evidence type="ECO:0000259" key="4">
    <source>
        <dbReference type="Pfam" id="PF00501"/>
    </source>
</evidence>
<dbReference type="PROSITE" id="PS00455">
    <property type="entry name" value="AMP_BINDING"/>
    <property type="match status" value="1"/>
</dbReference>
<accession>A0A5J4Z3R5</accession>
<evidence type="ECO:0000313" key="5">
    <source>
        <dbReference type="EMBL" id="KAA8497564.1"/>
    </source>
</evidence>
<protein>
    <submittedName>
        <fullName evidence="5">Long-chain-fatty-acid--CoA ligase ACSBG2</fullName>
    </submittedName>
</protein>
<dbReference type="SUPFAM" id="SSF56801">
    <property type="entry name" value="Acetyl-CoA synthetase-like"/>
    <property type="match status" value="1"/>
</dbReference>
<keyword evidence="3" id="KW-0443">Lipid metabolism</keyword>
<dbReference type="PANTHER" id="PTHR43272:SF32">
    <property type="entry name" value="AMP-DEPENDENT SYNTHETASE_LIGASE DOMAIN-CONTAINING PROTEIN"/>
    <property type="match status" value="1"/>
</dbReference>
<dbReference type="Pfam" id="PF00501">
    <property type="entry name" value="AMP-binding"/>
    <property type="match status" value="1"/>
</dbReference>
<dbReference type="OrthoDB" id="3633556at2759"/>
<organism evidence="5 6">
    <name type="scientific">Porphyridium purpureum</name>
    <name type="common">Red alga</name>
    <name type="synonym">Porphyridium cruentum</name>
    <dbReference type="NCBI Taxonomy" id="35688"/>
    <lineage>
        <taxon>Eukaryota</taxon>
        <taxon>Rhodophyta</taxon>
        <taxon>Bangiophyceae</taxon>
        <taxon>Porphyridiales</taxon>
        <taxon>Porphyridiaceae</taxon>
        <taxon>Porphyridium</taxon>
    </lineage>
</organism>
<reference evidence="6" key="1">
    <citation type="journal article" date="2019" name="Nat. Commun.">
        <title>Expansion of phycobilisome linker gene families in mesophilic red algae.</title>
        <authorList>
            <person name="Lee J."/>
            <person name="Kim D."/>
            <person name="Bhattacharya D."/>
            <person name="Yoon H.S."/>
        </authorList>
    </citation>
    <scope>NUCLEOTIDE SEQUENCE [LARGE SCALE GENOMIC DNA]</scope>
    <source>
        <strain evidence="6">CCMP 1328</strain>
    </source>
</reference>
<name>A0A5J4Z3R5_PORPP</name>
<dbReference type="AlphaFoldDB" id="A0A5J4Z3R5"/>
<evidence type="ECO:0000256" key="2">
    <source>
        <dbReference type="ARBA" id="ARBA00022832"/>
    </source>
</evidence>
<dbReference type="GO" id="GO:0004467">
    <property type="term" value="F:long-chain fatty acid-CoA ligase activity"/>
    <property type="evidence" value="ECO:0007669"/>
    <property type="project" value="TreeGrafter"/>
</dbReference>
<evidence type="ECO:0000313" key="6">
    <source>
        <dbReference type="Proteomes" id="UP000324585"/>
    </source>
</evidence>
<dbReference type="PANTHER" id="PTHR43272">
    <property type="entry name" value="LONG-CHAIN-FATTY-ACID--COA LIGASE"/>
    <property type="match status" value="1"/>
</dbReference>
<comment type="caution">
    <text evidence="5">The sequence shown here is derived from an EMBL/GenBank/DDBJ whole genome shotgun (WGS) entry which is preliminary data.</text>
</comment>
<evidence type="ECO:0000256" key="3">
    <source>
        <dbReference type="ARBA" id="ARBA00023098"/>
    </source>
</evidence>
<sequence length="640" mass="69507">MSPTWVTAIDAERVVRDAQDPALHASKDIPRMTFPEAFALKVAERPDAVQLVLNDGTELTRQQWYDKCREVARALIRIGMQPFDGVSIMGFNSLEWFCADVGAIMAGGVAAGIYTTNNADLCQYIIGHSGSSAVFVEGKTNLAKILSIKSKLPKLKAIVFWNVAAADVPAEEALLYSFDDFCKLGAFSSEEAGQQADSALDQIIASQTPDRCAMLVYTSGTTGPPKAVMISHDNIVFSALVMEDAAGVRETDVFVSFLPLSHIAANMIDMKGPAVLGFVVHFAGPDALKGTLVQTLCKSRPTIFLAVPRVWEKMHEKMLEAGQKAPYILKLISGWAKGVGTTAMNNEDRGEPLPYGFTIAKKVVFDTVKAKLGLDRCRLFVTSGAPMPDATLAYFRSIYIRVCDLYGASEATGPISVNRPWNYKFGTCGTALENVDMVIMNPDENQEGEICFRGRNVFMGYLKDDDSTKAAIDDDGFVHTGDMGKVDKDGFLSVTGRFKELIITSGGENIAPVPVEQNLLDAMSGISRAIVIGDKRKFLVVLFVLRGLEGDSTKLSGPALDVDPACTTVAEAKESELWKEYLSAGVKAANLLAVSNASKLQKFAILDQDFSIENGELTPTLKMKRSVISKKYEALIDTLY</sequence>
<dbReference type="InterPro" id="IPR042099">
    <property type="entry name" value="ANL_N_sf"/>
</dbReference>
<keyword evidence="1 5" id="KW-0436">Ligase</keyword>
<dbReference type="Pfam" id="PF23562">
    <property type="entry name" value="AMP-binding_C_3"/>
    <property type="match status" value="1"/>
</dbReference>
<dbReference type="OMA" id="IGDHRKY"/>
<dbReference type="Gene3D" id="3.40.50.12780">
    <property type="entry name" value="N-terminal domain of ligase-like"/>
    <property type="match status" value="1"/>
</dbReference>
<evidence type="ECO:0000256" key="1">
    <source>
        <dbReference type="ARBA" id="ARBA00022598"/>
    </source>
</evidence>
<keyword evidence="2" id="KW-0276">Fatty acid metabolism</keyword>
<dbReference type="Proteomes" id="UP000324585">
    <property type="component" value="Unassembled WGS sequence"/>
</dbReference>
<gene>
    <name evidence="5" type="ORF">FVE85_5149</name>
</gene>
<keyword evidence="6" id="KW-1185">Reference proteome</keyword>
<dbReference type="InterPro" id="IPR000873">
    <property type="entry name" value="AMP-dep_synth/lig_dom"/>
</dbReference>
<dbReference type="GO" id="GO:0016020">
    <property type="term" value="C:membrane"/>
    <property type="evidence" value="ECO:0007669"/>
    <property type="project" value="TreeGrafter"/>
</dbReference>